<gene>
    <name evidence="1" type="ORF">BRADI_1g45202v3</name>
</gene>
<dbReference type="Proteomes" id="UP000008810">
    <property type="component" value="Chromosome 1"/>
</dbReference>
<proteinExistence type="predicted"/>
<dbReference type="EnsemblPlants" id="PNT76167">
    <property type="protein sequence ID" value="PNT76167"/>
    <property type="gene ID" value="BRADI_1g45202v3"/>
</dbReference>
<name>A0A2K2DPH4_BRADI</name>
<dbReference type="EMBL" id="CM000880">
    <property type="protein sequence ID" value="PNT76167.1"/>
    <property type="molecule type" value="Genomic_DNA"/>
</dbReference>
<reference evidence="1" key="2">
    <citation type="submission" date="2017-06" db="EMBL/GenBank/DDBJ databases">
        <title>WGS assembly of Brachypodium distachyon.</title>
        <authorList>
            <consortium name="The International Brachypodium Initiative"/>
            <person name="Lucas S."/>
            <person name="Harmon-Smith M."/>
            <person name="Lail K."/>
            <person name="Tice H."/>
            <person name="Grimwood J."/>
            <person name="Bruce D."/>
            <person name="Barry K."/>
            <person name="Shu S."/>
            <person name="Lindquist E."/>
            <person name="Wang M."/>
            <person name="Pitluck S."/>
            <person name="Vogel J.P."/>
            <person name="Garvin D.F."/>
            <person name="Mockler T.C."/>
            <person name="Schmutz J."/>
            <person name="Rokhsar D."/>
            <person name="Bevan M.W."/>
        </authorList>
    </citation>
    <scope>NUCLEOTIDE SEQUENCE</scope>
    <source>
        <strain evidence="1">Bd21</strain>
    </source>
</reference>
<organism evidence="1">
    <name type="scientific">Brachypodium distachyon</name>
    <name type="common">Purple false brome</name>
    <name type="synonym">Trachynia distachya</name>
    <dbReference type="NCBI Taxonomy" id="15368"/>
    <lineage>
        <taxon>Eukaryota</taxon>
        <taxon>Viridiplantae</taxon>
        <taxon>Streptophyta</taxon>
        <taxon>Embryophyta</taxon>
        <taxon>Tracheophyta</taxon>
        <taxon>Spermatophyta</taxon>
        <taxon>Magnoliopsida</taxon>
        <taxon>Liliopsida</taxon>
        <taxon>Poales</taxon>
        <taxon>Poaceae</taxon>
        <taxon>BOP clade</taxon>
        <taxon>Pooideae</taxon>
        <taxon>Stipodae</taxon>
        <taxon>Brachypodieae</taxon>
        <taxon>Brachypodium</taxon>
    </lineage>
</organism>
<reference evidence="1 2" key="1">
    <citation type="journal article" date="2010" name="Nature">
        <title>Genome sequencing and analysis of the model grass Brachypodium distachyon.</title>
        <authorList>
            <consortium name="International Brachypodium Initiative"/>
        </authorList>
    </citation>
    <scope>NUCLEOTIDE SEQUENCE [LARGE SCALE GENOMIC DNA]</scope>
    <source>
        <strain evidence="1 2">Bd21</strain>
    </source>
</reference>
<keyword evidence="3" id="KW-1185">Reference proteome</keyword>
<dbReference type="AlphaFoldDB" id="A0A2K2DPH4"/>
<dbReference type="Gramene" id="PNT76167">
    <property type="protein sequence ID" value="PNT76167"/>
    <property type="gene ID" value="BRADI_1g45202v3"/>
</dbReference>
<protein>
    <submittedName>
        <fullName evidence="1 2">Uncharacterized protein</fullName>
    </submittedName>
</protein>
<evidence type="ECO:0000313" key="2">
    <source>
        <dbReference type="EnsemblPlants" id="PNT76167"/>
    </source>
</evidence>
<accession>A0A2K2DPH4</accession>
<sequence length="102" mass="11164">MLPCACEEKQDARARSRRAVIRFQGGHAVAGQSRTLSSNLVRSKAFKTNLRCCSLAEDAASSPELPKSGRLLFWDDDSVSLSSTSAGSKPFVHALWPEVRTR</sequence>
<evidence type="ECO:0000313" key="1">
    <source>
        <dbReference type="EMBL" id="PNT76167.1"/>
    </source>
</evidence>
<dbReference type="InParanoid" id="A0A2K2DPH4"/>
<evidence type="ECO:0000313" key="3">
    <source>
        <dbReference type="Proteomes" id="UP000008810"/>
    </source>
</evidence>
<reference evidence="2" key="3">
    <citation type="submission" date="2018-08" db="UniProtKB">
        <authorList>
            <consortium name="EnsemblPlants"/>
        </authorList>
    </citation>
    <scope>IDENTIFICATION</scope>
    <source>
        <strain evidence="2">cv. Bd21</strain>
    </source>
</reference>